<keyword evidence="2" id="KW-1185">Reference proteome</keyword>
<protein>
    <submittedName>
        <fullName evidence="1">Uncharacterized protein</fullName>
    </submittedName>
</protein>
<evidence type="ECO:0000313" key="2">
    <source>
        <dbReference type="Proteomes" id="UP001057134"/>
    </source>
</evidence>
<dbReference type="RefSeq" id="WP_249862628.1">
    <property type="nucleotide sequence ID" value="NZ_CP027059.1"/>
</dbReference>
<sequence>MHTELYKQLKKPDDQESRRLQELMVEIKKIMSEKQNTGMFKRLFKYKQRPKTKPRAW</sequence>
<dbReference type="Proteomes" id="UP001057134">
    <property type="component" value="Chromosome"/>
</dbReference>
<name>A0ABY4RXQ9_9BACL</name>
<reference evidence="1" key="2">
    <citation type="journal article" date="2021" name="J Anim Sci Technol">
        <title>Complete genome sequence of Paenibacillus konkukensis sp. nov. SK3146 as a potential probiotic strain.</title>
        <authorList>
            <person name="Jung H.I."/>
            <person name="Park S."/>
            <person name="Niu K.M."/>
            <person name="Lee S.W."/>
            <person name="Kothari D."/>
            <person name="Yi K.J."/>
            <person name="Kim S.K."/>
        </authorList>
    </citation>
    <scope>NUCLEOTIDE SEQUENCE</scope>
    <source>
        <strain evidence="1">SK3146</strain>
    </source>
</reference>
<organism evidence="1 2">
    <name type="scientific">Paenibacillus konkukensis</name>
    <dbReference type="NCBI Taxonomy" id="2020716"/>
    <lineage>
        <taxon>Bacteria</taxon>
        <taxon>Bacillati</taxon>
        <taxon>Bacillota</taxon>
        <taxon>Bacilli</taxon>
        <taxon>Bacillales</taxon>
        <taxon>Paenibacillaceae</taxon>
        <taxon>Paenibacillus</taxon>
    </lineage>
</organism>
<proteinExistence type="predicted"/>
<gene>
    <name evidence="1" type="ORF">SK3146_06437</name>
</gene>
<accession>A0ABY4RXQ9</accession>
<reference evidence="1" key="1">
    <citation type="submission" date="2018-02" db="EMBL/GenBank/DDBJ databases">
        <authorList>
            <person name="Kim S.-K."/>
            <person name="Jung H.-I."/>
            <person name="Lee S.-W."/>
        </authorList>
    </citation>
    <scope>NUCLEOTIDE SEQUENCE</scope>
    <source>
        <strain evidence="1">SK3146</strain>
    </source>
</reference>
<evidence type="ECO:0000313" key="1">
    <source>
        <dbReference type="EMBL" id="UQZ87141.1"/>
    </source>
</evidence>
<dbReference type="EMBL" id="CP027059">
    <property type="protein sequence ID" value="UQZ87141.1"/>
    <property type="molecule type" value="Genomic_DNA"/>
</dbReference>